<feature type="transmembrane region" description="Helical" evidence="1">
    <location>
        <begin position="56"/>
        <end position="73"/>
    </location>
</feature>
<proteinExistence type="predicted"/>
<evidence type="ECO:0000256" key="1">
    <source>
        <dbReference type="SAM" id="Phobius"/>
    </source>
</evidence>
<reference evidence="2" key="1">
    <citation type="journal article" date="2014" name="Front. Microbiol.">
        <title>High frequency of phylogenetically diverse reductive dehalogenase-homologous genes in deep subseafloor sedimentary metagenomes.</title>
        <authorList>
            <person name="Kawai M."/>
            <person name="Futagami T."/>
            <person name="Toyoda A."/>
            <person name="Takaki Y."/>
            <person name="Nishi S."/>
            <person name="Hori S."/>
            <person name="Arai W."/>
            <person name="Tsubouchi T."/>
            <person name="Morono Y."/>
            <person name="Uchiyama I."/>
            <person name="Ito T."/>
            <person name="Fujiyama A."/>
            <person name="Inagaki F."/>
            <person name="Takami H."/>
        </authorList>
    </citation>
    <scope>NUCLEOTIDE SEQUENCE</scope>
    <source>
        <strain evidence="2">Expedition CK06-06</strain>
    </source>
</reference>
<dbReference type="EMBL" id="BARU01026749">
    <property type="protein sequence ID" value="GAH66357.1"/>
    <property type="molecule type" value="Genomic_DNA"/>
</dbReference>
<sequence length="124" mass="13760">MGESEWQHASWVSTLGKWAWVIGVLNGLIGIFWSLFQIFSFGGLILFLGVSILGQVWNIIASIVGIAIALLIIRPKFSNPCGAKDWDALYGWVLNLGGTNIPWMFIWGLILFLFGWYGWGGLAV</sequence>
<feature type="transmembrane region" description="Helical" evidence="1">
    <location>
        <begin position="20"/>
        <end position="49"/>
    </location>
</feature>
<protein>
    <submittedName>
        <fullName evidence="2">Uncharacterized protein</fullName>
    </submittedName>
</protein>
<organism evidence="2">
    <name type="scientific">marine sediment metagenome</name>
    <dbReference type="NCBI Taxonomy" id="412755"/>
    <lineage>
        <taxon>unclassified sequences</taxon>
        <taxon>metagenomes</taxon>
        <taxon>ecological metagenomes</taxon>
    </lineage>
</organism>
<gene>
    <name evidence="2" type="ORF">S03H2_42932</name>
</gene>
<keyword evidence="1" id="KW-0812">Transmembrane</keyword>
<keyword evidence="1" id="KW-1133">Transmembrane helix</keyword>
<feature type="transmembrane region" description="Helical" evidence="1">
    <location>
        <begin position="101"/>
        <end position="119"/>
    </location>
</feature>
<accession>X1HAE1</accession>
<evidence type="ECO:0000313" key="2">
    <source>
        <dbReference type="EMBL" id="GAH66357.1"/>
    </source>
</evidence>
<name>X1HAE1_9ZZZZ</name>
<feature type="non-terminal residue" evidence="2">
    <location>
        <position position="124"/>
    </location>
</feature>
<dbReference type="AlphaFoldDB" id="X1HAE1"/>
<comment type="caution">
    <text evidence="2">The sequence shown here is derived from an EMBL/GenBank/DDBJ whole genome shotgun (WGS) entry which is preliminary data.</text>
</comment>
<keyword evidence="1" id="KW-0472">Membrane</keyword>